<evidence type="ECO:0000256" key="1">
    <source>
        <dbReference type="ARBA" id="ARBA00022460"/>
    </source>
</evidence>
<name>A0AAV2QU63_MEGNR</name>
<sequence length="173" mass="19158">MITKGCMIAVLVGVAMAMPRPEERPHYGPPPPGYGHPEEEYLEPAKPYAFDYGVKDDHSGAQFGHNENSDGEAVQGSYIVALPDGRIQKVQYVAHPEHGYQAEVTYEGEATYPEVKPYIPEPYQPYQPQYGPPPPQYAPAEPQYAPAEPQYAPVEPQYAPEPPVYTEDAPAEE</sequence>
<evidence type="ECO:0000256" key="2">
    <source>
        <dbReference type="PROSITE-ProRule" id="PRU00497"/>
    </source>
</evidence>
<proteinExistence type="predicted"/>
<dbReference type="AlphaFoldDB" id="A0AAV2QU63"/>
<keyword evidence="6" id="KW-1185">Reference proteome</keyword>
<feature type="compositionally biased region" description="Low complexity" evidence="3">
    <location>
        <begin position="138"/>
        <end position="157"/>
    </location>
</feature>
<evidence type="ECO:0008006" key="7">
    <source>
        <dbReference type="Google" id="ProtNLM"/>
    </source>
</evidence>
<dbReference type="EMBL" id="CAXKWB010011424">
    <property type="protein sequence ID" value="CAL4101338.1"/>
    <property type="molecule type" value="Genomic_DNA"/>
</dbReference>
<dbReference type="GO" id="GO:0042302">
    <property type="term" value="F:structural constituent of cuticle"/>
    <property type="evidence" value="ECO:0007669"/>
    <property type="project" value="UniProtKB-UniRule"/>
</dbReference>
<evidence type="ECO:0000313" key="6">
    <source>
        <dbReference type="Proteomes" id="UP001497623"/>
    </source>
</evidence>
<dbReference type="InterPro" id="IPR051217">
    <property type="entry name" value="Insect_Cuticle_Struc_Prot"/>
</dbReference>
<evidence type="ECO:0000256" key="3">
    <source>
        <dbReference type="SAM" id="MobiDB-lite"/>
    </source>
</evidence>
<feature type="region of interest" description="Disordered" evidence="3">
    <location>
        <begin position="20"/>
        <end position="40"/>
    </location>
</feature>
<dbReference type="InterPro" id="IPR000618">
    <property type="entry name" value="Insect_cuticle"/>
</dbReference>
<accession>A0AAV2QU63</accession>
<dbReference type="PROSITE" id="PS51155">
    <property type="entry name" value="CHIT_BIND_RR_2"/>
    <property type="match status" value="1"/>
</dbReference>
<comment type="caution">
    <text evidence="5">The sequence shown here is derived from an EMBL/GenBank/DDBJ whole genome shotgun (WGS) entry which is preliminary data.</text>
</comment>
<dbReference type="PANTHER" id="PTHR12236">
    <property type="entry name" value="STRUCTURAL CONTITUENT OF CUTICLE"/>
    <property type="match status" value="1"/>
</dbReference>
<dbReference type="PANTHER" id="PTHR12236:SF79">
    <property type="entry name" value="CUTICULAR PROTEIN 50CB-RELATED"/>
    <property type="match status" value="1"/>
</dbReference>
<dbReference type="GO" id="GO:0031012">
    <property type="term" value="C:extracellular matrix"/>
    <property type="evidence" value="ECO:0007669"/>
    <property type="project" value="TreeGrafter"/>
</dbReference>
<dbReference type="Proteomes" id="UP001497623">
    <property type="component" value="Unassembled WGS sequence"/>
</dbReference>
<reference evidence="5 6" key="1">
    <citation type="submission" date="2024-05" db="EMBL/GenBank/DDBJ databases">
        <authorList>
            <person name="Wallberg A."/>
        </authorList>
    </citation>
    <scope>NUCLEOTIDE SEQUENCE [LARGE SCALE GENOMIC DNA]</scope>
</reference>
<feature type="region of interest" description="Disordered" evidence="3">
    <location>
        <begin position="53"/>
        <end position="72"/>
    </location>
</feature>
<gene>
    <name evidence="5" type="ORF">MNOR_LOCUS16987</name>
</gene>
<dbReference type="Pfam" id="PF00379">
    <property type="entry name" value="Chitin_bind_4"/>
    <property type="match status" value="1"/>
</dbReference>
<keyword evidence="4" id="KW-0732">Signal</keyword>
<keyword evidence="1 2" id="KW-0193">Cuticle</keyword>
<evidence type="ECO:0000256" key="4">
    <source>
        <dbReference type="SAM" id="SignalP"/>
    </source>
</evidence>
<organism evidence="5 6">
    <name type="scientific">Meganyctiphanes norvegica</name>
    <name type="common">Northern krill</name>
    <name type="synonym">Thysanopoda norvegica</name>
    <dbReference type="NCBI Taxonomy" id="48144"/>
    <lineage>
        <taxon>Eukaryota</taxon>
        <taxon>Metazoa</taxon>
        <taxon>Ecdysozoa</taxon>
        <taxon>Arthropoda</taxon>
        <taxon>Crustacea</taxon>
        <taxon>Multicrustacea</taxon>
        <taxon>Malacostraca</taxon>
        <taxon>Eumalacostraca</taxon>
        <taxon>Eucarida</taxon>
        <taxon>Euphausiacea</taxon>
        <taxon>Euphausiidae</taxon>
        <taxon>Meganyctiphanes</taxon>
    </lineage>
</organism>
<evidence type="ECO:0000313" key="5">
    <source>
        <dbReference type="EMBL" id="CAL4101338.1"/>
    </source>
</evidence>
<dbReference type="GO" id="GO:0005615">
    <property type="term" value="C:extracellular space"/>
    <property type="evidence" value="ECO:0007669"/>
    <property type="project" value="TreeGrafter"/>
</dbReference>
<feature type="compositionally biased region" description="Pro residues" evidence="3">
    <location>
        <begin position="119"/>
        <end position="137"/>
    </location>
</feature>
<feature type="region of interest" description="Disordered" evidence="3">
    <location>
        <begin position="116"/>
        <end position="173"/>
    </location>
</feature>
<protein>
    <recommendedName>
        <fullName evidence="7">Cuticle protein</fullName>
    </recommendedName>
</protein>
<feature type="chain" id="PRO_5043595568" description="Cuticle protein" evidence="4">
    <location>
        <begin position="18"/>
        <end position="173"/>
    </location>
</feature>
<feature type="signal peptide" evidence="4">
    <location>
        <begin position="1"/>
        <end position="17"/>
    </location>
</feature>